<dbReference type="EMBL" id="LWMH01000001">
    <property type="protein sequence ID" value="KZS48383.1"/>
    <property type="molecule type" value="Genomic_DNA"/>
</dbReference>
<protein>
    <submittedName>
        <fullName evidence="1">Uncharacterized protein</fullName>
    </submittedName>
</protein>
<comment type="caution">
    <text evidence="1">The sequence shown here is derived from an EMBL/GenBank/DDBJ whole genome shotgun (WGS) entry which is preliminary data.</text>
</comment>
<organism evidence="1 2">
    <name type="scientific">Paenibacillus glucanolyticus</name>
    <dbReference type="NCBI Taxonomy" id="59843"/>
    <lineage>
        <taxon>Bacteria</taxon>
        <taxon>Bacillati</taxon>
        <taxon>Bacillota</taxon>
        <taxon>Bacilli</taxon>
        <taxon>Bacillales</taxon>
        <taxon>Paenibacillaceae</taxon>
        <taxon>Paenibacillus</taxon>
    </lineage>
</organism>
<accession>A0A163LRD5</accession>
<name>A0A163LRD5_9BACL</name>
<dbReference type="AlphaFoldDB" id="A0A163LRD5"/>
<dbReference type="RefSeq" id="WP_063479296.1">
    <property type="nucleotide sequence ID" value="NZ_CP147845.1"/>
</dbReference>
<reference evidence="1" key="1">
    <citation type="journal article" date="2016" name="Genome Announc.">
        <title>Draft genomes of two strains of Paenibacillus glucanolyticus with capability to degrade lignocellulose.</title>
        <authorList>
            <person name="Mathews S.L."/>
            <person name="Pawlak J."/>
            <person name="Grunden A.M."/>
        </authorList>
    </citation>
    <scope>NUCLEOTIDE SEQUENCE [LARGE SCALE GENOMIC DNA]</scope>
    <source>
        <strain evidence="1">SLM1</strain>
    </source>
</reference>
<dbReference type="STRING" id="59843.A3958_20955"/>
<evidence type="ECO:0000313" key="1">
    <source>
        <dbReference type="EMBL" id="KZS48383.1"/>
    </source>
</evidence>
<keyword evidence="2" id="KW-1185">Reference proteome</keyword>
<dbReference type="OrthoDB" id="2659446at2"/>
<evidence type="ECO:0000313" key="2">
    <source>
        <dbReference type="Proteomes" id="UP000076796"/>
    </source>
</evidence>
<sequence>MSIYRLDAVEYGHIDARYIQSVDLTITNAGAEEFDVLIHGYHLYGVYYVGLVHVGAGSTVFVPNITNHNTAFSLLLVTNINYTHSTLVTVHAKNQGQLVAVYSNSDFQAIE</sequence>
<proteinExistence type="predicted"/>
<dbReference type="GeneID" id="97556085"/>
<dbReference type="Proteomes" id="UP000076796">
    <property type="component" value="Unassembled WGS sequence"/>
</dbReference>
<gene>
    <name evidence="1" type="ORF">AWU65_21830</name>
</gene>